<sequence>MAEVKERKRKLEEEIRLLESGFEARISNVKKGIGSAVNPKKYVKKNPLKSVAVAAAAGFTLGMLKRSKKSRNYSKVKSNPGSGISSILMNELKHMAVQKAMYFISDLVDQQIADRKSSSSKEK</sequence>
<accession>A0A2N0VJE0</accession>
<name>A0A2N0VJE0_9BACT</name>
<gene>
    <name evidence="1" type="ORF">CWD77_02265</name>
</gene>
<dbReference type="AlphaFoldDB" id="A0A2N0VJE0"/>
<comment type="caution">
    <text evidence="1">The sequence shown here is derived from an EMBL/GenBank/DDBJ whole genome shotgun (WGS) entry which is preliminary data.</text>
</comment>
<dbReference type="OrthoDB" id="9181874at2"/>
<dbReference type="RefSeq" id="WP_101071604.1">
    <property type="nucleotide sequence ID" value="NZ_PISP01000001.1"/>
</dbReference>
<protein>
    <submittedName>
        <fullName evidence="1">Uncharacterized protein</fullName>
    </submittedName>
</protein>
<dbReference type="EMBL" id="PISP01000001">
    <property type="protein sequence ID" value="PKD44313.1"/>
    <property type="molecule type" value="Genomic_DNA"/>
</dbReference>
<evidence type="ECO:0000313" key="2">
    <source>
        <dbReference type="Proteomes" id="UP000233398"/>
    </source>
</evidence>
<reference evidence="1 2" key="1">
    <citation type="submission" date="2017-11" db="EMBL/GenBank/DDBJ databases">
        <title>Rhodohalobacter 15182 sp. nov., isolated from a salt lake.</title>
        <authorList>
            <person name="Han S."/>
        </authorList>
    </citation>
    <scope>NUCLEOTIDE SEQUENCE [LARGE SCALE GENOMIC DNA]</scope>
    <source>
        <strain evidence="1 2">15182</strain>
    </source>
</reference>
<keyword evidence="2" id="KW-1185">Reference proteome</keyword>
<proteinExistence type="predicted"/>
<dbReference type="Proteomes" id="UP000233398">
    <property type="component" value="Unassembled WGS sequence"/>
</dbReference>
<evidence type="ECO:0000313" key="1">
    <source>
        <dbReference type="EMBL" id="PKD44313.1"/>
    </source>
</evidence>
<organism evidence="1 2">
    <name type="scientific">Rhodohalobacter barkolensis</name>
    <dbReference type="NCBI Taxonomy" id="2053187"/>
    <lineage>
        <taxon>Bacteria</taxon>
        <taxon>Pseudomonadati</taxon>
        <taxon>Balneolota</taxon>
        <taxon>Balneolia</taxon>
        <taxon>Balneolales</taxon>
        <taxon>Balneolaceae</taxon>
        <taxon>Rhodohalobacter</taxon>
    </lineage>
</organism>